<keyword evidence="2" id="KW-1277">Toxin-antitoxin system</keyword>
<comment type="similarity">
    <text evidence="1">Belongs to the HicA mRNA interferase family.</text>
</comment>
<keyword evidence="3" id="KW-0540">Nuclease</keyword>
<evidence type="ECO:0000256" key="5">
    <source>
        <dbReference type="ARBA" id="ARBA00022801"/>
    </source>
</evidence>
<sequence>MSRTEKLIRKLRSGSALSFGELQAILELFGFRLDRTGGSHHIYVHPQVTRPVSIQPDGKDAKRYQVRQVRDMIEEFQLERIRDE</sequence>
<keyword evidence="9" id="KW-1185">Reference proteome</keyword>
<keyword evidence="5" id="KW-0378">Hydrolase</keyword>
<evidence type="ECO:0000256" key="7">
    <source>
        <dbReference type="ARBA" id="ARBA00023016"/>
    </source>
</evidence>
<dbReference type="GO" id="GO:0004519">
    <property type="term" value="F:endonuclease activity"/>
    <property type="evidence" value="ECO:0007669"/>
    <property type="project" value="UniProtKB-KW"/>
</dbReference>
<dbReference type="AlphaFoldDB" id="A0A1X7NUS5"/>
<accession>A0A1X7NUS5</accession>
<evidence type="ECO:0000313" key="8">
    <source>
        <dbReference type="EMBL" id="SMH41011.1"/>
    </source>
</evidence>
<evidence type="ECO:0000313" key="9">
    <source>
        <dbReference type="Proteomes" id="UP000193083"/>
    </source>
</evidence>
<dbReference type="EMBL" id="FXBL01000004">
    <property type="protein sequence ID" value="SMH41011.1"/>
    <property type="molecule type" value="Genomic_DNA"/>
</dbReference>
<dbReference type="GO" id="GO:0016787">
    <property type="term" value="F:hydrolase activity"/>
    <property type="evidence" value="ECO:0007669"/>
    <property type="project" value="UniProtKB-KW"/>
</dbReference>
<gene>
    <name evidence="8" type="ORF">SAMN02982922_2472</name>
</gene>
<name>A0A1X7NUS5_9HYPH</name>
<dbReference type="SUPFAM" id="SSF54786">
    <property type="entry name" value="YcfA/nrd intein domain"/>
    <property type="match status" value="1"/>
</dbReference>
<evidence type="ECO:0000256" key="3">
    <source>
        <dbReference type="ARBA" id="ARBA00022722"/>
    </source>
</evidence>
<dbReference type="InterPro" id="IPR012933">
    <property type="entry name" value="HicA_mRNA_interferase"/>
</dbReference>
<reference evidence="8 9" key="1">
    <citation type="submission" date="2017-04" db="EMBL/GenBank/DDBJ databases">
        <authorList>
            <person name="Afonso C.L."/>
            <person name="Miller P.J."/>
            <person name="Scott M.A."/>
            <person name="Spackman E."/>
            <person name="Goraichik I."/>
            <person name="Dimitrov K.M."/>
            <person name="Suarez D.L."/>
            <person name="Swayne D.E."/>
        </authorList>
    </citation>
    <scope>NUCLEOTIDE SEQUENCE [LARGE SCALE GENOMIC DNA]</scope>
    <source>
        <strain evidence="8 9">B5P</strain>
    </source>
</reference>
<evidence type="ECO:0000256" key="1">
    <source>
        <dbReference type="ARBA" id="ARBA00006620"/>
    </source>
</evidence>
<evidence type="ECO:0000256" key="2">
    <source>
        <dbReference type="ARBA" id="ARBA00022649"/>
    </source>
</evidence>
<keyword evidence="7" id="KW-0346">Stress response</keyword>
<dbReference type="Gene3D" id="3.30.920.30">
    <property type="entry name" value="Hypothetical protein"/>
    <property type="match status" value="1"/>
</dbReference>
<evidence type="ECO:0000256" key="4">
    <source>
        <dbReference type="ARBA" id="ARBA00022759"/>
    </source>
</evidence>
<dbReference type="GO" id="GO:0003729">
    <property type="term" value="F:mRNA binding"/>
    <property type="evidence" value="ECO:0007669"/>
    <property type="project" value="InterPro"/>
</dbReference>
<organism evidence="8 9">
    <name type="scientific">Mesorhizobium australicum</name>
    <dbReference type="NCBI Taxonomy" id="536018"/>
    <lineage>
        <taxon>Bacteria</taxon>
        <taxon>Pseudomonadati</taxon>
        <taxon>Pseudomonadota</taxon>
        <taxon>Alphaproteobacteria</taxon>
        <taxon>Hyphomicrobiales</taxon>
        <taxon>Phyllobacteriaceae</taxon>
        <taxon>Mesorhizobium</taxon>
    </lineage>
</organism>
<keyword evidence="6" id="KW-0694">RNA-binding</keyword>
<dbReference type="Proteomes" id="UP000193083">
    <property type="component" value="Unassembled WGS sequence"/>
</dbReference>
<dbReference type="Pfam" id="PF07927">
    <property type="entry name" value="HicA_toxin"/>
    <property type="match status" value="1"/>
</dbReference>
<dbReference type="RefSeq" id="WP_085464420.1">
    <property type="nucleotide sequence ID" value="NZ_FXBL01000004.1"/>
</dbReference>
<protein>
    <submittedName>
        <fullName evidence="8">Predicted RNA binding protein YcfA, dsRBD-like fold, HicA-like mRNA interferase family</fullName>
    </submittedName>
</protein>
<proteinExistence type="inferred from homology"/>
<evidence type="ECO:0000256" key="6">
    <source>
        <dbReference type="ARBA" id="ARBA00022884"/>
    </source>
</evidence>
<keyword evidence="4" id="KW-0255">Endonuclease</keyword>
<dbReference type="OrthoDB" id="308644at2"/>
<dbReference type="InterPro" id="IPR038570">
    <property type="entry name" value="HicA_sf"/>
</dbReference>